<dbReference type="Pfam" id="PF01047">
    <property type="entry name" value="MarR"/>
    <property type="match status" value="1"/>
</dbReference>
<dbReference type="PANTHER" id="PTHR33164:SF89">
    <property type="entry name" value="MARR FAMILY REGULATORY PROTEIN"/>
    <property type="match status" value="1"/>
</dbReference>
<dbReference type="PANTHER" id="PTHR33164">
    <property type="entry name" value="TRANSCRIPTIONAL REGULATOR, MARR FAMILY"/>
    <property type="match status" value="1"/>
</dbReference>
<dbReference type="AlphaFoldDB" id="A0A7C5DGM1"/>
<accession>A0A7C5DGM1</accession>
<dbReference type="GO" id="GO:0006950">
    <property type="term" value="P:response to stress"/>
    <property type="evidence" value="ECO:0007669"/>
    <property type="project" value="TreeGrafter"/>
</dbReference>
<gene>
    <name evidence="2" type="ORF">ENL01_04220</name>
</gene>
<evidence type="ECO:0000313" key="2">
    <source>
        <dbReference type="EMBL" id="HHE08068.1"/>
    </source>
</evidence>
<organism evidence="2">
    <name type="scientific">Chlorobaculum parvum</name>
    <dbReference type="NCBI Taxonomy" id="274539"/>
    <lineage>
        <taxon>Bacteria</taxon>
        <taxon>Pseudomonadati</taxon>
        <taxon>Chlorobiota</taxon>
        <taxon>Chlorobiia</taxon>
        <taxon>Chlorobiales</taxon>
        <taxon>Chlorobiaceae</taxon>
        <taxon>Chlorobaculum</taxon>
    </lineage>
</organism>
<feature type="domain" description="HTH marR-type" evidence="1">
    <location>
        <begin position="12"/>
        <end position="144"/>
    </location>
</feature>
<dbReference type="InterPro" id="IPR000835">
    <property type="entry name" value="HTH_MarR-typ"/>
</dbReference>
<proteinExistence type="predicted"/>
<dbReference type="PRINTS" id="PR00598">
    <property type="entry name" value="HTHMARR"/>
</dbReference>
<dbReference type="SUPFAM" id="SSF46785">
    <property type="entry name" value="Winged helix' DNA-binding domain"/>
    <property type="match status" value="1"/>
</dbReference>
<dbReference type="InterPro" id="IPR036388">
    <property type="entry name" value="WH-like_DNA-bd_sf"/>
</dbReference>
<sequence length="179" mass="20360">MQQHVCLDSESAGRSYEALRRIARALDVHSRKLYREYSLTSPQMLCLYTLKREGMQILSALAARLHLGVSTTNGIIDRLEAKGLVRRSRSQQDQRKVLITITPDGEELLDMVPELMRDIYAQAFARLEPEERSAFSRMLDRLANWLDPSGNNQSYHDLIACPETNYETDRPGGHAVGLE</sequence>
<protein>
    <submittedName>
        <fullName evidence="2">MarR family transcriptional regulator</fullName>
    </submittedName>
</protein>
<dbReference type="SMART" id="SM00347">
    <property type="entry name" value="HTH_MARR"/>
    <property type="match status" value="1"/>
</dbReference>
<dbReference type="EMBL" id="DRSK01000238">
    <property type="protein sequence ID" value="HHE08068.1"/>
    <property type="molecule type" value="Genomic_DNA"/>
</dbReference>
<dbReference type="InterPro" id="IPR036390">
    <property type="entry name" value="WH_DNA-bd_sf"/>
</dbReference>
<name>A0A7C5DGM1_9CHLB</name>
<dbReference type="InterPro" id="IPR039422">
    <property type="entry name" value="MarR/SlyA-like"/>
</dbReference>
<reference evidence="2" key="1">
    <citation type="journal article" date="2020" name="mSystems">
        <title>Genome- and Community-Level Interaction Insights into Carbon Utilization and Element Cycling Functions of Hydrothermarchaeota in Hydrothermal Sediment.</title>
        <authorList>
            <person name="Zhou Z."/>
            <person name="Liu Y."/>
            <person name="Xu W."/>
            <person name="Pan J."/>
            <person name="Luo Z.H."/>
            <person name="Li M."/>
        </authorList>
    </citation>
    <scope>NUCLEOTIDE SEQUENCE [LARGE SCALE GENOMIC DNA]</scope>
    <source>
        <strain evidence="2">HyVt-628</strain>
    </source>
</reference>
<dbReference type="PROSITE" id="PS50995">
    <property type="entry name" value="HTH_MARR_2"/>
    <property type="match status" value="1"/>
</dbReference>
<comment type="caution">
    <text evidence="2">The sequence shown here is derived from an EMBL/GenBank/DDBJ whole genome shotgun (WGS) entry which is preliminary data.</text>
</comment>
<evidence type="ECO:0000259" key="1">
    <source>
        <dbReference type="PROSITE" id="PS50995"/>
    </source>
</evidence>
<dbReference type="Gene3D" id="1.10.10.10">
    <property type="entry name" value="Winged helix-like DNA-binding domain superfamily/Winged helix DNA-binding domain"/>
    <property type="match status" value="1"/>
</dbReference>
<dbReference type="Proteomes" id="UP000886059">
    <property type="component" value="Unassembled WGS sequence"/>
</dbReference>
<dbReference type="GO" id="GO:0003700">
    <property type="term" value="F:DNA-binding transcription factor activity"/>
    <property type="evidence" value="ECO:0007669"/>
    <property type="project" value="InterPro"/>
</dbReference>